<feature type="transmembrane region" description="Helical" evidence="1">
    <location>
        <begin position="56"/>
        <end position="74"/>
    </location>
</feature>
<name>I4DC75_DESAJ</name>
<evidence type="ECO:0000313" key="2">
    <source>
        <dbReference type="EMBL" id="AFM43399.1"/>
    </source>
</evidence>
<evidence type="ECO:0000313" key="3">
    <source>
        <dbReference type="Proteomes" id="UP000002892"/>
    </source>
</evidence>
<evidence type="ECO:0000256" key="1">
    <source>
        <dbReference type="SAM" id="Phobius"/>
    </source>
</evidence>
<protein>
    <submittedName>
        <fullName evidence="2">Uncharacterized protein</fullName>
    </submittedName>
</protein>
<keyword evidence="3" id="KW-1185">Reference proteome</keyword>
<organism evidence="2 3">
    <name type="scientific">Desulfosporosinus acidiphilus (strain DSM 22704 / JCM 16185 / SJ4)</name>
    <dbReference type="NCBI Taxonomy" id="646529"/>
    <lineage>
        <taxon>Bacteria</taxon>
        <taxon>Bacillati</taxon>
        <taxon>Bacillota</taxon>
        <taxon>Clostridia</taxon>
        <taxon>Eubacteriales</taxon>
        <taxon>Desulfitobacteriaceae</taxon>
        <taxon>Desulfosporosinus</taxon>
    </lineage>
</organism>
<dbReference type="EMBL" id="CP003639">
    <property type="protein sequence ID" value="AFM43399.1"/>
    <property type="molecule type" value="Genomic_DNA"/>
</dbReference>
<accession>I4DC75</accession>
<dbReference type="Proteomes" id="UP000002892">
    <property type="component" value="Chromosome"/>
</dbReference>
<proteinExistence type="predicted"/>
<keyword evidence="1" id="KW-0812">Transmembrane</keyword>
<dbReference type="AlphaFoldDB" id="I4DC75"/>
<keyword evidence="1" id="KW-0472">Membrane</keyword>
<gene>
    <name evidence="2" type="ordered locus">Desaci_4560</name>
</gene>
<dbReference type="RefSeq" id="WP_014829380.1">
    <property type="nucleotide sequence ID" value="NC_018068.1"/>
</dbReference>
<dbReference type="KEGG" id="dai:Desaci_4560"/>
<sequence length="246" mass="28271">MNQKNRGVLLVWKPTGYQEVNTLSTIWRTFSNPAFWISIAILDVVAAIHFKLKAWWMWAIAPSAITLAVVAILLRRRVRGELLISKWQAKNCNGFRNSASWLPNRYLNRIDLKTERTQDDYEASILLYRNLVEALITLGLYEETGLTKIKVYTGDEFLQVQPVEFHTDFILTAGIGYILLIPYVSFIAKINSVDERIISRVLRESGIIGWSVNRVSFDDDLVLFILKDETVSQAYDFSGVDKNEYV</sequence>
<dbReference type="STRING" id="646529.Desaci_4560"/>
<dbReference type="HOGENOM" id="CLU_1127630_0_0_9"/>
<dbReference type="OrthoDB" id="9883676at2"/>
<feature type="transmembrane region" description="Helical" evidence="1">
    <location>
        <begin position="33"/>
        <end position="50"/>
    </location>
</feature>
<reference evidence="2 3" key="1">
    <citation type="journal article" date="2012" name="J. Bacteriol.">
        <title>Complete genome sequences of Desulfosporosinus orientis DSM765T, Desulfosporosinus youngiae DSM17734T, Desulfosporosinus meridiei DSM13257T, and Desulfosporosinus acidiphilus DSM22704T.</title>
        <authorList>
            <person name="Pester M."/>
            <person name="Brambilla E."/>
            <person name="Alazard D."/>
            <person name="Rattei T."/>
            <person name="Weinmaier T."/>
            <person name="Han J."/>
            <person name="Lucas S."/>
            <person name="Lapidus A."/>
            <person name="Cheng J.F."/>
            <person name="Goodwin L."/>
            <person name="Pitluck S."/>
            <person name="Peters L."/>
            <person name="Ovchinnikova G."/>
            <person name="Teshima H."/>
            <person name="Detter J.C."/>
            <person name="Han C.S."/>
            <person name="Tapia R."/>
            <person name="Land M.L."/>
            <person name="Hauser L."/>
            <person name="Kyrpides N.C."/>
            <person name="Ivanova N.N."/>
            <person name="Pagani I."/>
            <person name="Huntmann M."/>
            <person name="Wei C.L."/>
            <person name="Davenport K.W."/>
            <person name="Daligault H."/>
            <person name="Chain P.S."/>
            <person name="Chen A."/>
            <person name="Mavromatis K."/>
            <person name="Markowitz V."/>
            <person name="Szeto E."/>
            <person name="Mikhailova N."/>
            <person name="Pati A."/>
            <person name="Wagner M."/>
            <person name="Woyke T."/>
            <person name="Ollivier B."/>
            <person name="Klenk H.P."/>
            <person name="Spring S."/>
            <person name="Loy A."/>
        </authorList>
    </citation>
    <scope>NUCLEOTIDE SEQUENCE [LARGE SCALE GENOMIC DNA]</scope>
    <source>
        <strain evidence="3">DSM 22704 / JCM 16185 / SJ4</strain>
    </source>
</reference>
<keyword evidence="1" id="KW-1133">Transmembrane helix</keyword>